<dbReference type="PROSITE" id="PS50943">
    <property type="entry name" value="HTH_CROC1"/>
    <property type="match status" value="1"/>
</dbReference>
<evidence type="ECO:0000259" key="3">
    <source>
        <dbReference type="PROSITE" id="PS50943"/>
    </source>
</evidence>
<dbReference type="Gene3D" id="1.10.260.40">
    <property type="entry name" value="lambda repressor-like DNA-binding domains"/>
    <property type="match status" value="1"/>
</dbReference>
<dbReference type="SMART" id="SM00530">
    <property type="entry name" value="HTH_XRE"/>
    <property type="match status" value="1"/>
</dbReference>
<organism evidence="4 5">
    <name type="scientific">Chromatium okenii</name>
    <dbReference type="NCBI Taxonomy" id="61644"/>
    <lineage>
        <taxon>Bacteria</taxon>
        <taxon>Pseudomonadati</taxon>
        <taxon>Pseudomonadota</taxon>
        <taxon>Gammaproteobacteria</taxon>
        <taxon>Chromatiales</taxon>
        <taxon>Chromatiaceae</taxon>
        <taxon>Chromatium</taxon>
    </lineage>
</organism>
<keyword evidence="5" id="KW-1185">Reference proteome</keyword>
<evidence type="ECO:0000313" key="4">
    <source>
        <dbReference type="EMBL" id="PQJ95582.1"/>
    </source>
</evidence>
<dbReference type="OrthoDB" id="5678656at2"/>
<dbReference type="PANTHER" id="PTHR46558">
    <property type="entry name" value="TRACRIPTIONAL REGULATORY PROTEIN-RELATED-RELATED"/>
    <property type="match status" value="1"/>
</dbReference>
<accession>A0A2S7XQ79</accession>
<dbReference type="InterPro" id="IPR001387">
    <property type="entry name" value="Cro/C1-type_HTH"/>
</dbReference>
<dbReference type="AlphaFoldDB" id="A0A2S7XQ79"/>
<keyword evidence="2" id="KW-0175">Coiled coil</keyword>
<reference evidence="4 5" key="1">
    <citation type="submission" date="2018-01" db="EMBL/GenBank/DDBJ databases">
        <title>The complete genome sequence of Chromatium okenii LaCa, a purple sulfur bacterium with a turbulent life.</title>
        <authorList>
            <person name="Luedin S.M."/>
            <person name="Liechti N."/>
            <person name="Storelli N."/>
            <person name="Danza F."/>
            <person name="Wittwer M."/>
            <person name="Pothier J.F."/>
            <person name="Tonolla M.A."/>
        </authorList>
    </citation>
    <scope>NUCLEOTIDE SEQUENCE [LARGE SCALE GENOMIC DNA]</scope>
    <source>
        <strain evidence="4 5">LaCa</strain>
    </source>
</reference>
<feature type="coiled-coil region" evidence="2">
    <location>
        <begin position="97"/>
        <end position="131"/>
    </location>
</feature>
<dbReference type="EMBL" id="PPGH01000037">
    <property type="protein sequence ID" value="PQJ95582.1"/>
    <property type="molecule type" value="Genomic_DNA"/>
</dbReference>
<sequence>MHIHEKLKVMRQYKGWSQEEMAEKLGYSLNGYAKIERGETDVKVDQLGKIAKAMGMDLQQLLNLNDKNVFNLVESCNHSNISHGNIVLTETQCGNELEKALLLLQERDKEIDNLKQQISQLKQINVLLEKHNASG</sequence>
<dbReference type="SUPFAM" id="SSF47413">
    <property type="entry name" value="lambda repressor-like DNA-binding domains"/>
    <property type="match status" value="1"/>
</dbReference>
<comment type="caution">
    <text evidence="4">The sequence shown here is derived from an EMBL/GenBank/DDBJ whole genome shotgun (WGS) entry which is preliminary data.</text>
</comment>
<evidence type="ECO:0000313" key="5">
    <source>
        <dbReference type="Proteomes" id="UP000239936"/>
    </source>
</evidence>
<keyword evidence="1" id="KW-0238">DNA-binding</keyword>
<dbReference type="GO" id="GO:0003677">
    <property type="term" value="F:DNA binding"/>
    <property type="evidence" value="ECO:0007669"/>
    <property type="project" value="UniProtKB-KW"/>
</dbReference>
<feature type="domain" description="HTH cro/C1-type" evidence="3">
    <location>
        <begin position="7"/>
        <end position="61"/>
    </location>
</feature>
<protein>
    <submittedName>
        <fullName evidence="4">XRE family transcriptional regulator</fullName>
    </submittedName>
</protein>
<proteinExistence type="predicted"/>
<dbReference type="Proteomes" id="UP000239936">
    <property type="component" value="Unassembled WGS sequence"/>
</dbReference>
<evidence type="ECO:0000256" key="1">
    <source>
        <dbReference type="ARBA" id="ARBA00023125"/>
    </source>
</evidence>
<dbReference type="CDD" id="cd00093">
    <property type="entry name" value="HTH_XRE"/>
    <property type="match status" value="1"/>
</dbReference>
<evidence type="ECO:0000256" key="2">
    <source>
        <dbReference type="SAM" id="Coils"/>
    </source>
</evidence>
<dbReference type="PANTHER" id="PTHR46558:SF4">
    <property type="entry name" value="DNA-BIDING PHAGE PROTEIN"/>
    <property type="match status" value="1"/>
</dbReference>
<name>A0A2S7XQ79_9GAMM</name>
<gene>
    <name evidence="4" type="ORF">CXB77_15815</name>
</gene>
<dbReference type="Pfam" id="PF01381">
    <property type="entry name" value="HTH_3"/>
    <property type="match status" value="1"/>
</dbReference>
<dbReference type="InterPro" id="IPR010982">
    <property type="entry name" value="Lambda_DNA-bd_dom_sf"/>
</dbReference>